<feature type="compositionally biased region" description="Acidic residues" evidence="1">
    <location>
        <begin position="169"/>
        <end position="181"/>
    </location>
</feature>
<accession>A0A643FAN2</accession>
<protein>
    <submittedName>
        <fullName evidence="2">Uncharacterized protein</fullName>
    </submittedName>
</protein>
<comment type="caution">
    <text evidence="2">The sequence shown here is derived from an EMBL/GenBank/DDBJ whole genome shotgun (WGS) entry which is preliminary data.</text>
</comment>
<gene>
    <name evidence="2" type="ORF">F7Q92_15115</name>
</gene>
<dbReference type="EMBL" id="VZPB01000039">
    <property type="protein sequence ID" value="KAB0579177.1"/>
    <property type="molecule type" value="Genomic_DNA"/>
</dbReference>
<proteinExistence type="predicted"/>
<organism evidence="2 3">
    <name type="scientific">Ideonella dechloratans</name>
    <dbReference type="NCBI Taxonomy" id="36863"/>
    <lineage>
        <taxon>Bacteria</taxon>
        <taxon>Pseudomonadati</taxon>
        <taxon>Pseudomonadota</taxon>
        <taxon>Betaproteobacteria</taxon>
        <taxon>Burkholderiales</taxon>
        <taxon>Sphaerotilaceae</taxon>
        <taxon>Ideonella</taxon>
    </lineage>
</organism>
<dbReference type="OrthoDB" id="5574338at2"/>
<evidence type="ECO:0000313" key="3">
    <source>
        <dbReference type="Proteomes" id="UP000430120"/>
    </source>
</evidence>
<feature type="region of interest" description="Disordered" evidence="1">
    <location>
        <begin position="148"/>
        <end position="181"/>
    </location>
</feature>
<sequence length="181" mass="19939">MLNNVPEAINRMTRNVVMNHPNTYSVQVFRKTITRTAPDTVAGAPTMGGLGVLDSMDEEQFEYAFLGNGFAMPAEGFAPAPMVKRGDANIYAGDEFRFLIEPEEPSGHPDWFDVRNHDVMYLLLGTGPDAPRLAFEIVGTETTSNIPPFTTRYITNRRDDLHQPAGPVEDPEDDGGAPDEP</sequence>
<name>A0A643FAN2_IDEDE</name>
<evidence type="ECO:0000256" key="1">
    <source>
        <dbReference type="SAM" id="MobiDB-lite"/>
    </source>
</evidence>
<evidence type="ECO:0000313" key="2">
    <source>
        <dbReference type="EMBL" id="KAB0579177.1"/>
    </source>
</evidence>
<dbReference type="RefSeq" id="WP_105812226.1">
    <property type="nucleotide sequence ID" value="NZ_CP088082.1"/>
</dbReference>
<reference evidence="2 3" key="1">
    <citation type="submission" date="2019-09" db="EMBL/GenBank/DDBJ databases">
        <title>Draft genome sequences of 48 bacterial type strains from the CCUG.</title>
        <authorList>
            <person name="Tunovic T."/>
            <person name="Pineiro-Iglesias B."/>
            <person name="Unosson C."/>
            <person name="Inganas E."/>
            <person name="Ohlen M."/>
            <person name="Cardew S."/>
            <person name="Jensie-Markopoulos S."/>
            <person name="Salva-Serra F."/>
            <person name="Jaen-Luchoro D."/>
            <person name="Karlsson R."/>
            <person name="Svensson-Stadler L."/>
            <person name="Chun J."/>
            <person name="Moore E."/>
        </authorList>
    </citation>
    <scope>NUCLEOTIDE SEQUENCE [LARGE SCALE GENOMIC DNA]</scope>
    <source>
        <strain evidence="2 3">CCUG 30977</strain>
    </source>
</reference>
<keyword evidence="3" id="KW-1185">Reference proteome</keyword>
<dbReference type="AlphaFoldDB" id="A0A643FAN2"/>
<dbReference type="Proteomes" id="UP000430120">
    <property type="component" value="Unassembled WGS sequence"/>
</dbReference>